<dbReference type="InterPro" id="IPR044032">
    <property type="entry name" value="TssC1_C"/>
</dbReference>
<dbReference type="Pfam" id="PF05943">
    <property type="entry name" value="VipB"/>
    <property type="match status" value="1"/>
</dbReference>
<dbReference type="Pfam" id="PF18945">
    <property type="entry name" value="VipB_2"/>
    <property type="match status" value="1"/>
</dbReference>
<organism evidence="3 4">
    <name type="scientific">Oceanospirillum linum</name>
    <dbReference type="NCBI Taxonomy" id="966"/>
    <lineage>
        <taxon>Bacteria</taxon>
        <taxon>Pseudomonadati</taxon>
        <taxon>Pseudomonadota</taxon>
        <taxon>Gammaproteobacteria</taxon>
        <taxon>Oceanospirillales</taxon>
        <taxon>Oceanospirillaceae</taxon>
        <taxon>Oceanospirillum</taxon>
    </lineage>
</organism>
<dbReference type="RefSeq" id="WP_078319113.1">
    <property type="nucleotide sequence ID" value="NZ_FXTS01000002.1"/>
</dbReference>
<dbReference type="PANTHER" id="PTHR35565:SF1">
    <property type="entry name" value="TYPE VI SECRETION SYSTEM CONTRACTILE SHEATH LARGE SUBUNIT"/>
    <property type="match status" value="1"/>
</dbReference>
<sequence length="544" mass="62171">MDSRNALIASLMIRPQEQEAQLPCRVLFAGAYAGNVQNDALIFRQIRLNVQKPEQAMYELGCAVDFSVVMPEWREPYEIRTLEDFHPSALIQRSPLLNYAVNLRDQLLADTCPAESLLAEAKAFLERYSPLEPAQQADDFLYADLEVCLTDLLSQLLHFPAFTQLESLWRQLYALCESVRYHNASDIVLLNCSKADLVDDLAGEMIRSELYERVYSHEFGQFGGQPFNMLVVDFYMEQTEQDLRLLQTLSDIGCSAHLPVVAPVSPQFIGFNGYEQLLGQSLDEWFENPRFMPLHRLAEQARSRYLFLVLPDQVTRAPYNGSFSGFFFQEQVDADGCSLLWGSSCYSLAATVLNTFDNQSSFSQMTGSFYGRELLHKPWQDPMADMMLSPLEVDLPTSLVTDLSRHGFCVLSALPEENSSYFPQLNSLHQLSLSGDKAVPDAQLPYLLTICRVAHMMKRVFREQIGSMDEPEQLRQKLEQWLKSFVVDLESPALDVMMKKPFRQAGVILRRAEGCLMEVRLQPHLRYMDERFQLSLDLILQEVD</sequence>
<dbReference type="AlphaFoldDB" id="A0A1T1HDH6"/>
<evidence type="ECO:0000259" key="1">
    <source>
        <dbReference type="Pfam" id="PF05943"/>
    </source>
</evidence>
<feature type="domain" description="TssC1 N-terminal" evidence="1">
    <location>
        <begin position="143"/>
        <end position="429"/>
    </location>
</feature>
<evidence type="ECO:0000313" key="3">
    <source>
        <dbReference type="EMBL" id="OOV87767.1"/>
    </source>
</evidence>
<accession>A0A1T1HDH6</accession>
<evidence type="ECO:0008006" key="5">
    <source>
        <dbReference type="Google" id="ProtNLM"/>
    </source>
</evidence>
<comment type="caution">
    <text evidence="3">The sequence shown here is derived from an EMBL/GenBank/DDBJ whole genome shotgun (WGS) entry which is preliminary data.</text>
</comment>
<feature type="domain" description="TssC1 C-terminal" evidence="2">
    <location>
        <begin position="441"/>
        <end position="536"/>
    </location>
</feature>
<proteinExistence type="predicted"/>
<evidence type="ECO:0000313" key="4">
    <source>
        <dbReference type="Proteomes" id="UP000190064"/>
    </source>
</evidence>
<dbReference type="Proteomes" id="UP000190064">
    <property type="component" value="Unassembled WGS sequence"/>
</dbReference>
<dbReference type="InterPro" id="IPR010269">
    <property type="entry name" value="T6SS_TssC-like"/>
</dbReference>
<evidence type="ECO:0000259" key="2">
    <source>
        <dbReference type="Pfam" id="PF18945"/>
    </source>
</evidence>
<dbReference type="InterPro" id="IPR044031">
    <property type="entry name" value="TssC1_N"/>
</dbReference>
<dbReference type="STRING" id="966.BTA35_0207100"/>
<dbReference type="PANTHER" id="PTHR35565">
    <property type="entry name" value="CYTOPLASMIC PROTEIN-RELATED"/>
    <property type="match status" value="1"/>
</dbReference>
<keyword evidence="4" id="KW-1185">Reference proteome</keyword>
<dbReference type="EMBL" id="MTSD02000002">
    <property type="protein sequence ID" value="OOV87767.1"/>
    <property type="molecule type" value="Genomic_DNA"/>
</dbReference>
<protein>
    <recommendedName>
        <fullName evidence="5">TssC1 N-terminal domain-containing protein</fullName>
    </recommendedName>
</protein>
<name>A0A1T1HDH6_OCELI</name>
<reference evidence="3" key="1">
    <citation type="submission" date="2017-02" db="EMBL/GenBank/DDBJ databases">
        <title>Draft Genome Sequence of the Salt Water Bacterium Oceanospirillum linum ATCC 11336.</title>
        <authorList>
            <person name="Trachtenberg A.M."/>
            <person name="Carney J.G."/>
            <person name="Linnane J.D."/>
            <person name="Rheaume B.A."/>
            <person name="Pitts N.L."/>
            <person name="Mykles D.L."/>
            <person name="Maclea K.S."/>
        </authorList>
    </citation>
    <scope>NUCLEOTIDE SEQUENCE [LARGE SCALE GENOMIC DNA]</scope>
    <source>
        <strain evidence="3">ATCC 11336</strain>
    </source>
</reference>
<gene>
    <name evidence="3" type="ORF">BTA35_0207100</name>
</gene>